<dbReference type="AlphaFoldDB" id="A0A9P6NTB6"/>
<feature type="non-terminal residue" evidence="1">
    <location>
        <position position="1"/>
    </location>
</feature>
<protein>
    <submittedName>
        <fullName evidence="1">Uncharacterized protein</fullName>
    </submittedName>
</protein>
<dbReference type="Proteomes" id="UP000886653">
    <property type="component" value="Unassembled WGS sequence"/>
</dbReference>
<gene>
    <name evidence="1" type="ORF">CROQUDRAFT_36623</name>
</gene>
<evidence type="ECO:0000313" key="1">
    <source>
        <dbReference type="EMBL" id="KAG0151589.1"/>
    </source>
</evidence>
<proteinExistence type="predicted"/>
<sequence>EDQEFICVLVAEKPMLFLEEIWEAIYNKTGLFPSLETVHLELTICLEITCRKAQTSNICKDFYQRAIYQALVQYIPAEMFVLTCK</sequence>
<dbReference type="OrthoDB" id="3264182at2759"/>
<name>A0A9P6NTB6_9BASI</name>
<reference evidence="1" key="1">
    <citation type="submission" date="2013-11" db="EMBL/GenBank/DDBJ databases">
        <title>Genome sequence of the fusiform rust pathogen reveals effectors for host alternation and coevolution with pine.</title>
        <authorList>
            <consortium name="DOE Joint Genome Institute"/>
            <person name="Smith K."/>
            <person name="Pendleton A."/>
            <person name="Kubisiak T."/>
            <person name="Anderson C."/>
            <person name="Salamov A."/>
            <person name="Aerts A."/>
            <person name="Riley R."/>
            <person name="Clum A."/>
            <person name="Lindquist E."/>
            <person name="Ence D."/>
            <person name="Campbell M."/>
            <person name="Kronenberg Z."/>
            <person name="Feau N."/>
            <person name="Dhillon B."/>
            <person name="Hamelin R."/>
            <person name="Burleigh J."/>
            <person name="Smith J."/>
            <person name="Yandell M."/>
            <person name="Nelson C."/>
            <person name="Grigoriev I."/>
            <person name="Davis J."/>
        </authorList>
    </citation>
    <scope>NUCLEOTIDE SEQUENCE</scope>
    <source>
        <strain evidence="1">G11</strain>
    </source>
</reference>
<evidence type="ECO:0000313" key="2">
    <source>
        <dbReference type="Proteomes" id="UP000886653"/>
    </source>
</evidence>
<dbReference type="PANTHER" id="PTHR48472">
    <property type="entry name" value="TC1-LIKE TRANSPOSASE DDE DOMAIN-CONTAINING PROTEIN"/>
    <property type="match status" value="1"/>
</dbReference>
<dbReference type="EMBL" id="MU167212">
    <property type="protein sequence ID" value="KAG0151589.1"/>
    <property type="molecule type" value="Genomic_DNA"/>
</dbReference>
<comment type="caution">
    <text evidence="1">The sequence shown here is derived from an EMBL/GenBank/DDBJ whole genome shotgun (WGS) entry which is preliminary data.</text>
</comment>
<dbReference type="PANTHER" id="PTHR48472:SF1">
    <property type="entry name" value="TC1-LIKE TRANSPOSASE DDE DOMAIN-CONTAINING PROTEIN"/>
    <property type="match status" value="1"/>
</dbReference>
<accession>A0A9P6NTB6</accession>
<keyword evidence="2" id="KW-1185">Reference proteome</keyword>
<organism evidence="1 2">
    <name type="scientific">Cronartium quercuum f. sp. fusiforme G11</name>
    <dbReference type="NCBI Taxonomy" id="708437"/>
    <lineage>
        <taxon>Eukaryota</taxon>
        <taxon>Fungi</taxon>
        <taxon>Dikarya</taxon>
        <taxon>Basidiomycota</taxon>
        <taxon>Pucciniomycotina</taxon>
        <taxon>Pucciniomycetes</taxon>
        <taxon>Pucciniales</taxon>
        <taxon>Coleosporiaceae</taxon>
        <taxon>Cronartium</taxon>
    </lineage>
</organism>